<gene>
    <name evidence="2" type="ORF">KEM10_12995</name>
</gene>
<feature type="domain" description="DUF2314" evidence="1">
    <location>
        <begin position="331"/>
        <end position="431"/>
    </location>
</feature>
<evidence type="ECO:0000259" key="1">
    <source>
        <dbReference type="Pfam" id="PF10077"/>
    </source>
</evidence>
<accession>A0ABS5JWE1</accession>
<keyword evidence="3" id="KW-1185">Reference proteome</keyword>
<dbReference type="Proteomes" id="UP000708576">
    <property type="component" value="Unassembled WGS sequence"/>
</dbReference>
<protein>
    <submittedName>
        <fullName evidence="2">DUF2314 domain-containing protein</fullName>
    </submittedName>
</protein>
<dbReference type="RefSeq" id="WP_212216447.1">
    <property type="nucleotide sequence ID" value="NZ_JAGUCO010000009.1"/>
</dbReference>
<evidence type="ECO:0000313" key="3">
    <source>
        <dbReference type="Proteomes" id="UP000708576"/>
    </source>
</evidence>
<comment type="caution">
    <text evidence="2">The sequence shown here is derived from an EMBL/GenBank/DDBJ whole genome shotgun (WGS) entry which is preliminary data.</text>
</comment>
<dbReference type="InterPro" id="IPR018756">
    <property type="entry name" value="DUF2314"/>
</dbReference>
<organism evidence="2 3">
    <name type="scientific">Carboxylicivirga linearis</name>
    <dbReference type="NCBI Taxonomy" id="1628157"/>
    <lineage>
        <taxon>Bacteria</taxon>
        <taxon>Pseudomonadati</taxon>
        <taxon>Bacteroidota</taxon>
        <taxon>Bacteroidia</taxon>
        <taxon>Marinilabiliales</taxon>
        <taxon>Marinilabiliaceae</taxon>
        <taxon>Carboxylicivirga</taxon>
    </lineage>
</organism>
<name>A0ABS5JWE1_9BACT</name>
<proteinExistence type="predicted"/>
<sequence length="443" mass="50718">MRNKIIILGMIFSNLITSCSTGQKKVPGGKLNDEQILFEYGIYYTPDSHKTKSDVIELLQKNYPDFEIIDSVPNPENVKGSQIVIKEIINVKEEFAAPDIDFLRHCSRGLSDEQKEILQTSDFVILLDFLCIEDRLISTMKNANELITELTINDNDIIWDSETRECFTKDFWIENRMIQDNSINVSKQITIHLYPKNDYCRAITLGMLKFGLPDICIENLSCHSNQSVASLINLTAQTLLDKKTIAKKGKLLIDIEALSNQELKTDLLNSLEEKAEKKAEINLKQGIWEEGDPQNRIMEIGFPKNNPQIKQDELIAKVFGSKDEVTYLSHDDELIAASEKAKEKIPELYDKFSKGLPVGTHLLIKFPFENVAGEREWMWVEIVKWTDKEIKGLLQNDPQIVKSLKAGQEVTKNIDDMFDYILYFPDGIQEGNETGKIISRQYE</sequence>
<reference evidence="2 3" key="1">
    <citation type="journal article" date="2015" name="Int. J. Syst. Evol. Microbiol.">
        <title>Carboxylicivirga linearis sp. nov., isolated from a sea cucumber culture pond.</title>
        <authorList>
            <person name="Wang F.Q."/>
            <person name="Zhou Y.X."/>
            <person name="Lin X.Z."/>
            <person name="Chen G.J."/>
            <person name="Du Z.J."/>
        </authorList>
    </citation>
    <scope>NUCLEOTIDE SEQUENCE [LARGE SCALE GENOMIC DNA]</scope>
    <source>
        <strain evidence="2 3">FB218</strain>
    </source>
</reference>
<dbReference type="Pfam" id="PF10077">
    <property type="entry name" value="DUF2314"/>
    <property type="match status" value="1"/>
</dbReference>
<dbReference type="EMBL" id="JAGUCO010000009">
    <property type="protein sequence ID" value="MBS2099202.1"/>
    <property type="molecule type" value="Genomic_DNA"/>
</dbReference>
<dbReference type="PROSITE" id="PS51257">
    <property type="entry name" value="PROKAR_LIPOPROTEIN"/>
    <property type="match status" value="1"/>
</dbReference>
<evidence type="ECO:0000313" key="2">
    <source>
        <dbReference type="EMBL" id="MBS2099202.1"/>
    </source>
</evidence>